<protein>
    <submittedName>
        <fullName evidence="3">GDSL-type esterase/lipase family protein</fullName>
    </submittedName>
</protein>
<proteinExistence type="predicted"/>
<dbReference type="InterPro" id="IPR036514">
    <property type="entry name" value="SGNH_hydro_sf"/>
</dbReference>
<dbReference type="Pfam" id="PF10651">
    <property type="entry name" value="BppU_N"/>
    <property type="match status" value="1"/>
</dbReference>
<evidence type="ECO:0000313" key="4">
    <source>
        <dbReference type="Proteomes" id="UP001596439"/>
    </source>
</evidence>
<dbReference type="Proteomes" id="UP001596439">
    <property type="component" value="Unassembled WGS sequence"/>
</dbReference>
<accession>A0ABW2PIU5</accession>
<dbReference type="SUPFAM" id="SSF52266">
    <property type="entry name" value="SGNH hydrolase"/>
    <property type="match status" value="1"/>
</dbReference>
<name>A0ABW2PIU5_9BACL</name>
<organism evidence="3 4">
    <name type="scientific">Exiguobacterium aestuarii</name>
    <dbReference type="NCBI Taxonomy" id="273527"/>
    <lineage>
        <taxon>Bacteria</taxon>
        <taxon>Bacillati</taxon>
        <taxon>Bacillota</taxon>
        <taxon>Bacilli</taxon>
        <taxon>Bacillales</taxon>
        <taxon>Bacillales Family XII. Incertae Sedis</taxon>
        <taxon>Exiguobacterium</taxon>
    </lineage>
</organism>
<keyword evidence="4" id="KW-1185">Reference proteome</keyword>
<dbReference type="PANTHER" id="PTHR30383">
    <property type="entry name" value="THIOESTERASE 1/PROTEASE 1/LYSOPHOSPHOLIPASE L1"/>
    <property type="match status" value="1"/>
</dbReference>
<gene>
    <name evidence="3" type="ORF">ACFQO8_03865</name>
</gene>
<feature type="domain" description="BppU N-terminal" evidence="1">
    <location>
        <begin position="16"/>
        <end position="142"/>
    </location>
</feature>
<reference evidence="4" key="1">
    <citation type="journal article" date="2019" name="Int. J. Syst. Evol. Microbiol.">
        <title>The Global Catalogue of Microorganisms (GCM) 10K type strain sequencing project: providing services to taxonomists for standard genome sequencing and annotation.</title>
        <authorList>
            <consortium name="The Broad Institute Genomics Platform"/>
            <consortium name="The Broad Institute Genome Sequencing Center for Infectious Disease"/>
            <person name="Wu L."/>
            <person name="Ma J."/>
        </authorList>
    </citation>
    <scope>NUCLEOTIDE SEQUENCE [LARGE SCALE GENOMIC DNA]</scope>
    <source>
        <strain evidence="4">CCUG 55590</strain>
    </source>
</reference>
<evidence type="ECO:0000313" key="3">
    <source>
        <dbReference type="EMBL" id="MFC7389268.1"/>
    </source>
</evidence>
<sequence length="602" mass="66343">MNLNEFRRSYIKLDKASQSYITPQYVKQGDYNGRELIVQITDGGAVKDMTGVSLELGWKHESIQNAGLEPFSELDVTQGLFKVAYPTELLNPGRVLCAIRVSENGTVTNSMNFTVTVEANPFDDTTLVSDNAFTLLEQLIKDSDATKIYEVDDRLTSQINETDTRLTSQLAEKAPQTELDDALTQLTALEEKTVGYGTKSERPATPETASLFFLTDKKRRIEFNGQSWQYLDGAPVDVLEVQDANIYPASAQFVQQTLVANAETAYENSPDMTKDLIFYTKLKLADNDDFFNLIFNIGSTQQFYISFGYNWSTSVKDGSTISIRDYINSTNTVLGSTNLYSASHEIVVWYDHKWGYLNVYVDKVLIGSWKPTAGGANVVGVNRIYGKAGSTTTLVTLDYWYMASPLIVAIGDSITAGAVLHAPNPDHYAGIDNYSSNYPKMISDHLQTNGIRNYFLVNKGVNGETTDQMKSRFTADVINKGCKYVMIHGGINDHGTHGNPATTVQNKLDMASSAQAADIEVLMIGVIPTKTSAPLSSHQFSINLHEIEQVAYSSQAYADLWDAIEGVITNVADDAKMADTVHPNIAGYTAISEEIKKLISNG</sequence>
<dbReference type="InterPro" id="IPR013830">
    <property type="entry name" value="SGNH_hydro"/>
</dbReference>
<evidence type="ECO:0000259" key="1">
    <source>
        <dbReference type="Pfam" id="PF10651"/>
    </source>
</evidence>
<dbReference type="Pfam" id="PF13472">
    <property type="entry name" value="Lipase_GDSL_2"/>
    <property type="match status" value="1"/>
</dbReference>
<dbReference type="RefSeq" id="WP_214787109.1">
    <property type="nucleotide sequence ID" value="NZ_JANIEL010000112.1"/>
</dbReference>
<dbReference type="PANTHER" id="PTHR30383:SF5">
    <property type="entry name" value="SGNH HYDROLASE-TYPE ESTERASE DOMAIN-CONTAINING PROTEIN"/>
    <property type="match status" value="1"/>
</dbReference>
<dbReference type="InterPro" id="IPR051532">
    <property type="entry name" value="Ester_Hydrolysis_Enzymes"/>
</dbReference>
<dbReference type="InterPro" id="IPR018913">
    <property type="entry name" value="BppU_N"/>
</dbReference>
<comment type="caution">
    <text evidence="3">The sequence shown here is derived from an EMBL/GenBank/DDBJ whole genome shotgun (WGS) entry which is preliminary data.</text>
</comment>
<dbReference type="EMBL" id="JBHTCE010000001">
    <property type="protein sequence ID" value="MFC7389268.1"/>
    <property type="molecule type" value="Genomic_DNA"/>
</dbReference>
<feature type="domain" description="SGNH hydrolase-type esterase" evidence="2">
    <location>
        <begin position="409"/>
        <end position="589"/>
    </location>
</feature>
<evidence type="ECO:0000259" key="2">
    <source>
        <dbReference type="Pfam" id="PF13472"/>
    </source>
</evidence>
<dbReference type="Gene3D" id="3.40.50.1110">
    <property type="entry name" value="SGNH hydrolase"/>
    <property type="match status" value="1"/>
</dbReference>
<dbReference type="Gene3D" id="2.60.40.3350">
    <property type="match status" value="1"/>
</dbReference>